<dbReference type="AlphaFoldDB" id="A0A9Y2IK02"/>
<reference evidence="4 5" key="1">
    <citation type="submission" date="2023-06" db="EMBL/GenBank/DDBJ databases">
        <authorList>
            <person name="Oyuntsetseg B."/>
            <person name="Kim S.B."/>
        </authorList>
    </citation>
    <scope>NUCLEOTIDE SEQUENCE [LARGE SCALE GENOMIC DNA]</scope>
    <source>
        <strain evidence="4 5">2-15</strain>
    </source>
</reference>
<protein>
    <submittedName>
        <fullName evidence="4">PhzF family phenazine biosynthesis protein</fullName>
    </submittedName>
</protein>
<dbReference type="PIRSF" id="PIRSF016184">
    <property type="entry name" value="PhzC_PhzF"/>
    <property type="match status" value="1"/>
</dbReference>
<dbReference type="RefSeq" id="WP_285972106.1">
    <property type="nucleotide sequence ID" value="NZ_CP127294.1"/>
</dbReference>
<evidence type="ECO:0000256" key="3">
    <source>
        <dbReference type="PIRSR" id="PIRSR016184-1"/>
    </source>
</evidence>
<keyword evidence="2" id="KW-0413">Isomerase</keyword>
<sequence length="254" mass="27553">MRFYVVDAFTGEAFAGNPAGVVVLEGPAEDGWMQRVAAEIGHSETAFVTASETSTQLRWFTPATEVDLCGHATIAATQVLGGTQKYETRSGILTCTKHEDGWIEMDFPADEPRETQEDVSHILPDTTGKPLYVGRAKENLLVELETPEQVAEATPNLARLKDTWTGRMIVTAQGNTTADFVSRFFGPGVGVDEDPVTGSAHCALAPYWGKKLGKRKLQAHQISQRGGIVRTELDNDRVRISGQAVTVVSGELHV</sequence>
<dbReference type="PANTHER" id="PTHR13774:SF17">
    <property type="entry name" value="PHENAZINE BIOSYNTHESIS-LIKE DOMAIN-CONTAINING PROTEIN"/>
    <property type="match status" value="1"/>
</dbReference>
<name>A0A9Y2IK02_9PSEU</name>
<gene>
    <name evidence="4" type="ORF">QRX50_12515</name>
</gene>
<organism evidence="4 5">
    <name type="scientific">Amycolatopsis carbonis</name>
    <dbReference type="NCBI Taxonomy" id="715471"/>
    <lineage>
        <taxon>Bacteria</taxon>
        <taxon>Bacillati</taxon>
        <taxon>Actinomycetota</taxon>
        <taxon>Actinomycetes</taxon>
        <taxon>Pseudonocardiales</taxon>
        <taxon>Pseudonocardiaceae</taxon>
        <taxon>Amycolatopsis</taxon>
    </lineage>
</organism>
<dbReference type="GO" id="GO:0016853">
    <property type="term" value="F:isomerase activity"/>
    <property type="evidence" value="ECO:0007669"/>
    <property type="project" value="UniProtKB-KW"/>
</dbReference>
<dbReference type="Proteomes" id="UP001236014">
    <property type="component" value="Chromosome"/>
</dbReference>
<dbReference type="SUPFAM" id="SSF54506">
    <property type="entry name" value="Diaminopimelate epimerase-like"/>
    <property type="match status" value="1"/>
</dbReference>
<evidence type="ECO:0000256" key="1">
    <source>
        <dbReference type="ARBA" id="ARBA00008270"/>
    </source>
</evidence>
<comment type="similarity">
    <text evidence="1">Belongs to the PhzF family.</text>
</comment>
<dbReference type="InterPro" id="IPR003719">
    <property type="entry name" value="Phenazine_PhzF-like"/>
</dbReference>
<feature type="active site" evidence="3">
    <location>
        <position position="44"/>
    </location>
</feature>
<evidence type="ECO:0000256" key="2">
    <source>
        <dbReference type="ARBA" id="ARBA00023235"/>
    </source>
</evidence>
<proteinExistence type="inferred from homology"/>
<dbReference type="KEGG" id="acab:QRX50_12515"/>
<accession>A0A9Y2IK02</accession>
<evidence type="ECO:0000313" key="5">
    <source>
        <dbReference type="Proteomes" id="UP001236014"/>
    </source>
</evidence>
<dbReference type="Pfam" id="PF02567">
    <property type="entry name" value="PhzC-PhzF"/>
    <property type="match status" value="1"/>
</dbReference>
<dbReference type="GO" id="GO:0005737">
    <property type="term" value="C:cytoplasm"/>
    <property type="evidence" value="ECO:0007669"/>
    <property type="project" value="TreeGrafter"/>
</dbReference>
<dbReference type="PANTHER" id="PTHR13774">
    <property type="entry name" value="PHENAZINE BIOSYNTHESIS PROTEIN"/>
    <property type="match status" value="1"/>
</dbReference>
<dbReference type="NCBIfam" id="TIGR00654">
    <property type="entry name" value="PhzF_family"/>
    <property type="match status" value="1"/>
</dbReference>
<dbReference type="Gene3D" id="3.10.310.10">
    <property type="entry name" value="Diaminopimelate Epimerase, Chain A, domain 1"/>
    <property type="match status" value="2"/>
</dbReference>
<dbReference type="EMBL" id="CP127294">
    <property type="protein sequence ID" value="WIX81517.1"/>
    <property type="molecule type" value="Genomic_DNA"/>
</dbReference>
<evidence type="ECO:0000313" key="4">
    <source>
        <dbReference type="EMBL" id="WIX81517.1"/>
    </source>
</evidence>
<keyword evidence="5" id="KW-1185">Reference proteome</keyword>